<dbReference type="InterPro" id="IPR027266">
    <property type="entry name" value="TrmE/GcvT-like"/>
</dbReference>
<reference evidence="11 12" key="1">
    <citation type="submission" date="2016-10" db="EMBL/GenBank/DDBJ databases">
        <authorList>
            <person name="de Groot N.N."/>
        </authorList>
    </citation>
    <scope>NUCLEOTIDE SEQUENCE [LARGE SCALE GENOMIC DNA]</scope>
    <source>
        <strain evidence="11 12">DSM 2784</strain>
    </source>
</reference>
<dbReference type="SUPFAM" id="SSF103025">
    <property type="entry name" value="Folate-binding domain"/>
    <property type="match status" value="1"/>
</dbReference>
<accession>A0A1G5S4G2</accession>
<comment type="subunit">
    <text evidence="7">The glycine cleavage system is composed of four proteins: P, T, L and H.</text>
</comment>
<dbReference type="InterPro" id="IPR013977">
    <property type="entry name" value="GcvT_C"/>
</dbReference>
<dbReference type="GO" id="GO:0032259">
    <property type="term" value="P:methylation"/>
    <property type="evidence" value="ECO:0007669"/>
    <property type="project" value="UniProtKB-KW"/>
</dbReference>
<keyword evidence="4 7" id="KW-0808">Transferase</keyword>
<evidence type="ECO:0000256" key="3">
    <source>
        <dbReference type="ARBA" id="ARBA00022576"/>
    </source>
</evidence>
<dbReference type="FunFam" id="3.30.70.1400:FF:000001">
    <property type="entry name" value="Aminomethyltransferase"/>
    <property type="match status" value="1"/>
</dbReference>
<keyword evidence="11" id="KW-0489">Methyltransferase</keyword>
<evidence type="ECO:0000256" key="7">
    <source>
        <dbReference type="HAMAP-Rule" id="MF_00259"/>
    </source>
</evidence>
<dbReference type="GO" id="GO:0004047">
    <property type="term" value="F:aminomethyltransferase activity"/>
    <property type="evidence" value="ECO:0007669"/>
    <property type="project" value="UniProtKB-UniRule"/>
</dbReference>
<dbReference type="Gene3D" id="3.30.70.1400">
    <property type="entry name" value="Aminomethyltransferase beta-barrel domains"/>
    <property type="match status" value="1"/>
</dbReference>
<comment type="catalytic activity">
    <reaction evidence="6 7">
        <text>N(6)-[(R)-S(8)-aminomethyldihydrolipoyl]-L-lysyl-[protein] + (6S)-5,6,7,8-tetrahydrofolate = N(6)-[(R)-dihydrolipoyl]-L-lysyl-[protein] + (6R)-5,10-methylene-5,6,7,8-tetrahydrofolate + NH4(+)</text>
        <dbReference type="Rhea" id="RHEA:16945"/>
        <dbReference type="Rhea" id="RHEA-COMP:10475"/>
        <dbReference type="Rhea" id="RHEA-COMP:10492"/>
        <dbReference type="ChEBI" id="CHEBI:15636"/>
        <dbReference type="ChEBI" id="CHEBI:28938"/>
        <dbReference type="ChEBI" id="CHEBI:57453"/>
        <dbReference type="ChEBI" id="CHEBI:83100"/>
        <dbReference type="ChEBI" id="CHEBI:83143"/>
        <dbReference type="EC" id="2.1.2.10"/>
    </reaction>
</comment>
<dbReference type="GO" id="GO:0005829">
    <property type="term" value="C:cytosol"/>
    <property type="evidence" value="ECO:0007669"/>
    <property type="project" value="TreeGrafter"/>
</dbReference>
<dbReference type="GO" id="GO:0019464">
    <property type="term" value="P:glycine decarboxylation via glycine cleavage system"/>
    <property type="evidence" value="ECO:0007669"/>
    <property type="project" value="UniProtKB-UniRule"/>
</dbReference>
<evidence type="ECO:0000256" key="6">
    <source>
        <dbReference type="ARBA" id="ARBA00047665"/>
    </source>
</evidence>
<dbReference type="InterPro" id="IPR006223">
    <property type="entry name" value="GcvT"/>
</dbReference>
<dbReference type="RefSeq" id="WP_092592359.1">
    <property type="nucleotide sequence ID" value="NZ_FMWL01000017.1"/>
</dbReference>
<dbReference type="Gene3D" id="4.10.1250.10">
    <property type="entry name" value="Aminomethyltransferase fragment"/>
    <property type="match status" value="1"/>
</dbReference>
<dbReference type="FunFam" id="2.40.30.110:FF:000003">
    <property type="entry name" value="Aminomethyltransferase"/>
    <property type="match status" value="1"/>
</dbReference>
<name>A0A1G5S4G2_9FIRM</name>
<dbReference type="Pfam" id="PF01571">
    <property type="entry name" value="GCV_T"/>
    <property type="match status" value="1"/>
</dbReference>
<dbReference type="OrthoDB" id="9774591at2"/>
<dbReference type="HAMAP" id="MF_00259">
    <property type="entry name" value="GcvT"/>
    <property type="match status" value="1"/>
</dbReference>
<keyword evidence="12" id="KW-1185">Reference proteome</keyword>
<evidence type="ECO:0000313" key="11">
    <source>
        <dbReference type="EMBL" id="SCZ81254.1"/>
    </source>
</evidence>
<sequence>MSELKRTSLYESHLKAGGKIVEFAGWEMPIQYEGLVAEHEAVRKKVGIFDVSHMGEVSVKGKDAEKFVNNLVTNNVSLLNPNQIAYAMMCNENGGVVDDLLNYKYSEEHYFLVINASNVDKDFAWMQKQAEGFDVELVNLSDGMSEIAIQGPNAQALLQRLTDTDLNSIEFFYFKDGVKVCGYDTIVSRTGYTGEDGFEVYMSHEAAPVIWEAMLKEGQDLGVKPAGLGCRDTLRFEAGLPLYGNEFDDNISPLEAGVGFFVKLDTPFIGSDVLVKQKAEGLARKTVGLEMVDRGVPRHGYEVAVNGEVIGHIATGYTSPTLGRTIANALIDAKYSEMGTEVDVLIRGKAAKAKVVSKRFYTKQYKK</sequence>
<keyword evidence="3 7" id="KW-0032">Aminotransferase</keyword>
<dbReference type="InterPro" id="IPR028896">
    <property type="entry name" value="GcvT/YgfZ/DmdA"/>
</dbReference>
<proteinExistence type="inferred from homology"/>
<dbReference type="AlphaFoldDB" id="A0A1G5S4G2"/>
<comment type="similarity">
    <text evidence="1 7">Belongs to the GcvT family.</text>
</comment>
<dbReference type="PANTHER" id="PTHR43757:SF2">
    <property type="entry name" value="AMINOMETHYLTRANSFERASE, MITOCHONDRIAL"/>
    <property type="match status" value="1"/>
</dbReference>
<dbReference type="GO" id="GO:0008168">
    <property type="term" value="F:methyltransferase activity"/>
    <property type="evidence" value="ECO:0007669"/>
    <property type="project" value="UniProtKB-KW"/>
</dbReference>
<dbReference type="InterPro" id="IPR006222">
    <property type="entry name" value="GCVT_N"/>
</dbReference>
<evidence type="ECO:0000313" key="12">
    <source>
        <dbReference type="Proteomes" id="UP000199208"/>
    </source>
</evidence>
<gene>
    <name evidence="7" type="primary">gcvT</name>
    <name evidence="11" type="ORF">SAMN03080599_02682</name>
</gene>
<dbReference type="Gene3D" id="3.30.1360.120">
    <property type="entry name" value="Probable tRNA modification gtpase trme, domain 1"/>
    <property type="match status" value="1"/>
</dbReference>
<evidence type="ECO:0000259" key="9">
    <source>
        <dbReference type="Pfam" id="PF01571"/>
    </source>
</evidence>
<evidence type="ECO:0000259" key="10">
    <source>
        <dbReference type="Pfam" id="PF08669"/>
    </source>
</evidence>
<evidence type="ECO:0000256" key="5">
    <source>
        <dbReference type="ARBA" id="ARBA00031395"/>
    </source>
</evidence>
<feature type="binding site" evidence="8">
    <location>
        <position position="199"/>
    </location>
    <ligand>
        <name>substrate</name>
    </ligand>
</feature>
<dbReference type="InterPro" id="IPR022903">
    <property type="entry name" value="GcvT_bac"/>
</dbReference>
<dbReference type="PANTHER" id="PTHR43757">
    <property type="entry name" value="AMINOMETHYLTRANSFERASE"/>
    <property type="match status" value="1"/>
</dbReference>
<protein>
    <recommendedName>
        <fullName evidence="2 7">Aminomethyltransferase</fullName>
        <ecNumber evidence="2 7">2.1.2.10</ecNumber>
    </recommendedName>
    <alternativeName>
        <fullName evidence="5 7">Glycine cleavage system T protein</fullName>
    </alternativeName>
</protein>
<dbReference type="GO" id="GO:0005960">
    <property type="term" value="C:glycine cleavage complex"/>
    <property type="evidence" value="ECO:0007669"/>
    <property type="project" value="InterPro"/>
</dbReference>
<dbReference type="GO" id="GO:0008483">
    <property type="term" value="F:transaminase activity"/>
    <property type="evidence" value="ECO:0007669"/>
    <property type="project" value="UniProtKB-KW"/>
</dbReference>
<dbReference type="Pfam" id="PF08669">
    <property type="entry name" value="GCV_T_C"/>
    <property type="match status" value="1"/>
</dbReference>
<dbReference type="Gene3D" id="2.40.30.110">
    <property type="entry name" value="Aminomethyltransferase beta-barrel domains"/>
    <property type="match status" value="1"/>
</dbReference>
<evidence type="ECO:0000256" key="2">
    <source>
        <dbReference type="ARBA" id="ARBA00012616"/>
    </source>
</evidence>
<evidence type="ECO:0000256" key="8">
    <source>
        <dbReference type="PIRSR" id="PIRSR006487-1"/>
    </source>
</evidence>
<dbReference type="EC" id="2.1.2.10" evidence="2 7"/>
<dbReference type="PIRSF" id="PIRSF006487">
    <property type="entry name" value="GcvT"/>
    <property type="match status" value="1"/>
</dbReference>
<dbReference type="SUPFAM" id="SSF101790">
    <property type="entry name" value="Aminomethyltransferase beta-barrel domain"/>
    <property type="match status" value="1"/>
</dbReference>
<dbReference type="InterPro" id="IPR029043">
    <property type="entry name" value="GcvT/YgfZ_C"/>
</dbReference>
<feature type="domain" description="Aminomethyltransferase C-terminal" evidence="10">
    <location>
        <begin position="284"/>
        <end position="361"/>
    </location>
</feature>
<evidence type="ECO:0000256" key="1">
    <source>
        <dbReference type="ARBA" id="ARBA00008609"/>
    </source>
</evidence>
<feature type="domain" description="GCVT N-terminal" evidence="9">
    <location>
        <begin position="9"/>
        <end position="265"/>
    </location>
</feature>
<dbReference type="STRING" id="1120920.SAMN03080599_02682"/>
<dbReference type="EMBL" id="FMWL01000017">
    <property type="protein sequence ID" value="SCZ81254.1"/>
    <property type="molecule type" value="Genomic_DNA"/>
</dbReference>
<comment type="function">
    <text evidence="7">The glycine cleavage system catalyzes the degradation of glycine.</text>
</comment>
<dbReference type="NCBIfam" id="TIGR00528">
    <property type="entry name" value="gcvT"/>
    <property type="match status" value="1"/>
</dbReference>
<dbReference type="NCBIfam" id="NF001567">
    <property type="entry name" value="PRK00389.1"/>
    <property type="match status" value="1"/>
</dbReference>
<evidence type="ECO:0000256" key="4">
    <source>
        <dbReference type="ARBA" id="ARBA00022679"/>
    </source>
</evidence>
<organism evidence="11 12">
    <name type="scientific">Acidaminobacter hydrogenoformans DSM 2784</name>
    <dbReference type="NCBI Taxonomy" id="1120920"/>
    <lineage>
        <taxon>Bacteria</taxon>
        <taxon>Bacillati</taxon>
        <taxon>Bacillota</taxon>
        <taxon>Clostridia</taxon>
        <taxon>Peptostreptococcales</taxon>
        <taxon>Acidaminobacteraceae</taxon>
        <taxon>Acidaminobacter</taxon>
    </lineage>
</organism>
<dbReference type="Proteomes" id="UP000199208">
    <property type="component" value="Unassembled WGS sequence"/>
</dbReference>